<comment type="caution">
    <text evidence="1">The sequence shown here is derived from an EMBL/GenBank/DDBJ whole genome shotgun (WGS) entry which is preliminary data.</text>
</comment>
<evidence type="ECO:0000313" key="1">
    <source>
        <dbReference type="EMBL" id="KAF9439652.1"/>
    </source>
</evidence>
<dbReference type="Proteomes" id="UP000807342">
    <property type="component" value="Unassembled WGS sequence"/>
</dbReference>
<reference evidence="1" key="1">
    <citation type="submission" date="2020-11" db="EMBL/GenBank/DDBJ databases">
        <authorList>
            <consortium name="DOE Joint Genome Institute"/>
            <person name="Ahrendt S."/>
            <person name="Riley R."/>
            <person name="Andreopoulos W."/>
            <person name="Labutti K."/>
            <person name="Pangilinan J."/>
            <person name="Ruiz-Duenas F.J."/>
            <person name="Barrasa J.M."/>
            <person name="Sanchez-Garcia M."/>
            <person name="Camarero S."/>
            <person name="Miyauchi S."/>
            <person name="Serrano A."/>
            <person name="Linde D."/>
            <person name="Babiker R."/>
            <person name="Drula E."/>
            <person name="Ayuso-Fernandez I."/>
            <person name="Pacheco R."/>
            <person name="Padilla G."/>
            <person name="Ferreira P."/>
            <person name="Barriuso J."/>
            <person name="Kellner H."/>
            <person name="Castanera R."/>
            <person name="Alfaro M."/>
            <person name="Ramirez L."/>
            <person name="Pisabarro A.G."/>
            <person name="Kuo A."/>
            <person name="Tritt A."/>
            <person name="Lipzen A."/>
            <person name="He G."/>
            <person name="Yan M."/>
            <person name="Ng V."/>
            <person name="Cullen D."/>
            <person name="Martin F."/>
            <person name="Rosso M.-N."/>
            <person name="Henrissat B."/>
            <person name="Hibbett D."/>
            <person name="Martinez A.T."/>
            <person name="Grigoriev I.V."/>
        </authorList>
    </citation>
    <scope>NUCLEOTIDE SEQUENCE</scope>
    <source>
        <strain evidence="1">MF-IS2</strain>
    </source>
</reference>
<dbReference type="AlphaFoldDB" id="A0A9P5WWM9"/>
<accession>A0A9P5WWM9</accession>
<organism evidence="1 2">
    <name type="scientific">Macrolepiota fuliginosa MF-IS2</name>
    <dbReference type="NCBI Taxonomy" id="1400762"/>
    <lineage>
        <taxon>Eukaryota</taxon>
        <taxon>Fungi</taxon>
        <taxon>Dikarya</taxon>
        <taxon>Basidiomycota</taxon>
        <taxon>Agaricomycotina</taxon>
        <taxon>Agaricomycetes</taxon>
        <taxon>Agaricomycetidae</taxon>
        <taxon>Agaricales</taxon>
        <taxon>Agaricineae</taxon>
        <taxon>Agaricaceae</taxon>
        <taxon>Macrolepiota</taxon>
    </lineage>
</organism>
<dbReference type="EMBL" id="MU153753">
    <property type="protein sequence ID" value="KAF9439652.1"/>
    <property type="molecule type" value="Genomic_DNA"/>
</dbReference>
<name>A0A9P5WWM9_9AGAR</name>
<evidence type="ECO:0000313" key="2">
    <source>
        <dbReference type="Proteomes" id="UP000807342"/>
    </source>
</evidence>
<protein>
    <submittedName>
        <fullName evidence="1">Uncharacterized protein</fullName>
    </submittedName>
</protein>
<proteinExistence type="predicted"/>
<keyword evidence="2" id="KW-1185">Reference proteome</keyword>
<dbReference type="OrthoDB" id="343114at2759"/>
<sequence>MAPQPQPPLPPTLSLIVEDGILLDLLPPPSQLGSWCGTSLRIHVMPCKAKNKPATNATLTYKLSTATEQFLAMMDQNHCIASQFTTHKLMRIGGFDFGGIKDNLFKMNFTEVDESTQYNNATIEIDNDNDALSYDEELSPAEELTNTIATFRQWFEGNNIPDKEHPGLINNIRCIAMMFSLIPAPHHCPILPPCTCPHQDNAPPCQCLHADDIPPPPPCVCPHCDNEDTPMEPSTPTHAFSKVASQTPAPSHKATMPPPPPTAIVHVWVEC</sequence>
<gene>
    <name evidence="1" type="ORF">P691DRAFT_769217</name>
</gene>